<dbReference type="Gene3D" id="3.40.50.300">
    <property type="entry name" value="P-loop containing nucleotide triphosphate hydrolases"/>
    <property type="match status" value="3"/>
</dbReference>
<evidence type="ECO:0000256" key="4">
    <source>
        <dbReference type="ARBA" id="ARBA00022741"/>
    </source>
</evidence>
<dbReference type="Pfam" id="PF00005">
    <property type="entry name" value="ABC_tran"/>
    <property type="match status" value="2"/>
</dbReference>
<dbReference type="Proteomes" id="UP000027730">
    <property type="component" value="Unassembled WGS sequence"/>
</dbReference>
<dbReference type="HOGENOM" id="CLU_000604_17_2_1"/>
<evidence type="ECO:0000259" key="11">
    <source>
        <dbReference type="PROSITE" id="PS50929"/>
    </source>
</evidence>
<evidence type="ECO:0000256" key="7">
    <source>
        <dbReference type="ARBA" id="ARBA00023136"/>
    </source>
</evidence>
<dbReference type="OrthoDB" id="6500128at2759"/>
<dbReference type="GO" id="GO:0015421">
    <property type="term" value="F:ABC-type oligopeptide transporter activity"/>
    <property type="evidence" value="ECO:0007669"/>
    <property type="project" value="TreeGrafter"/>
</dbReference>
<feature type="region of interest" description="Disordered" evidence="8">
    <location>
        <begin position="677"/>
        <end position="700"/>
    </location>
</feature>
<dbReference type="SUPFAM" id="SSF52540">
    <property type="entry name" value="P-loop containing nucleoside triphosphate hydrolases"/>
    <property type="match status" value="3"/>
</dbReference>
<evidence type="ECO:0000256" key="2">
    <source>
        <dbReference type="ARBA" id="ARBA00007577"/>
    </source>
</evidence>
<proteinExistence type="inferred from homology"/>
<comment type="similarity">
    <text evidence="2">Belongs to the ABC transporter superfamily. ABCB family. Multidrug resistance exporter (TC 3.A.1.201) subfamily.</text>
</comment>
<dbReference type="InterPro" id="IPR003439">
    <property type="entry name" value="ABC_transporter-like_ATP-bd"/>
</dbReference>
<evidence type="ECO:0000259" key="10">
    <source>
        <dbReference type="PROSITE" id="PS50893"/>
    </source>
</evidence>
<dbReference type="GO" id="GO:0005743">
    <property type="term" value="C:mitochondrial inner membrane"/>
    <property type="evidence" value="ECO:0007669"/>
    <property type="project" value="TreeGrafter"/>
</dbReference>
<dbReference type="CDD" id="cd03249">
    <property type="entry name" value="ABC_MTABC3_MDL1_MDL2"/>
    <property type="match status" value="1"/>
</dbReference>
<evidence type="ECO:0000313" key="13">
    <source>
        <dbReference type="Proteomes" id="UP000027730"/>
    </source>
</evidence>
<dbReference type="InterPro" id="IPR039421">
    <property type="entry name" value="Type_1_exporter"/>
</dbReference>
<feature type="compositionally biased region" description="Polar residues" evidence="8">
    <location>
        <begin position="677"/>
        <end position="687"/>
    </location>
</feature>
<dbReference type="GO" id="GO:0016887">
    <property type="term" value="F:ATP hydrolysis activity"/>
    <property type="evidence" value="ECO:0007669"/>
    <property type="project" value="InterPro"/>
</dbReference>
<evidence type="ECO:0000313" key="12">
    <source>
        <dbReference type="EMBL" id="KEQ75927.1"/>
    </source>
</evidence>
<dbReference type="GeneID" id="25413151"/>
<evidence type="ECO:0000256" key="1">
    <source>
        <dbReference type="ARBA" id="ARBA00004141"/>
    </source>
</evidence>
<dbReference type="InterPro" id="IPR027417">
    <property type="entry name" value="P-loop_NTPase"/>
</dbReference>
<feature type="domain" description="ABC transporter" evidence="10">
    <location>
        <begin position="369"/>
        <end position="652"/>
    </location>
</feature>
<reference evidence="12 13" key="1">
    <citation type="journal article" date="2014" name="BMC Genomics">
        <title>Genome sequencing of four Aureobasidium pullulans varieties: biotechnological potential, stress tolerance, and description of new species.</title>
        <authorList>
            <person name="Gostin Ar C."/>
            <person name="Ohm R.A."/>
            <person name="Kogej T."/>
            <person name="Sonjak S."/>
            <person name="Turk M."/>
            <person name="Zajc J."/>
            <person name="Zalar P."/>
            <person name="Grube M."/>
            <person name="Sun H."/>
            <person name="Han J."/>
            <person name="Sharma A."/>
            <person name="Chiniquy J."/>
            <person name="Ngan C.Y."/>
            <person name="Lipzen A."/>
            <person name="Barry K."/>
            <person name="Grigoriev I.V."/>
            <person name="Gunde-Cimerman N."/>
        </authorList>
    </citation>
    <scope>NUCLEOTIDE SEQUENCE [LARGE SCALE GENOMIC DNA]</scope>
    <source>
        <strain evidence="12 13">CBS 147.97</strain>
    </source>
</reference>
<feature type="transmembrane region" description="Helical" evidence="9">
    <location>
        <begin position="845"/>
        <end position="865"/>
    </location>
</feature>
<name>A0A074X1K4_9PEZI</name>
<dbReference type="GO" id="GO:0005524">
    <property type="term" value="F:ATP binding"/>
    <property type="evidence" value="ECO:0007669"/>
    <property type="project" value="UniProtKB-KW"/>
</dbReference>
<dbReference type="CDD" id="cd18578">
    <property type="entry name" value="ABC_6TM_Pgp_ABCB1_D2_like"/>
    <property type="match status" value="1"/>
</dbReference>
<comment type="subcellular location">
    <subcellularLocation>
        <location evidence="1">Membrane</location>
        <topology evidence="1">Multi-pass membrane protein</topology>
    </subcellularLocation>
</comment>
<dbReference type="PROSITE" id="PS50929">
    <property type="entry name" value="ABC_TM1F"/>
    <property type="match status" value="2"/>
</dbReference>
<dbReference type="PANTHER" id="PTHR43394">
    <property type="entry name" value="ATP-DEPENDENT PERMEASE MDL1, MITOCHONDRIAL"/>
    <property type="match status" value="1"/>
</dbReference>
<keyword evidence="13" id="KW-1185">Reference proteome</keyword>
<dbReference type="InterPro" id="IPR003593">
    <property type="entry name" value="AAA+_ATPase"/>
</dbReference>
<dbReference type="GO" id="GO:0090374">
    <property type="term" value="P:oligopeptide export from mitochondrion"/>
    <property type="evidence" value="ECO:0007669"/>
    <property type="project" value="TreeGrafter"/>
</dbReference>
<gene>
    <name evidence="12" type="ORF">M436DRAFT_61225</name>
</gene>
<feature type="transmembrane region" description="Helical" evidence="9">
    <location>
        <begin position="766"/>
        <end position="783"/>
    </location>
</feature>
<dbReference type="EMBL" id="KL584704">
    <property type="protein sequence ID" value="KEQ75927.1"/>
    <property type="molecule type" value="Genomic_DNA"/>
</dbReference>
<keyword evidence="5" id="KW-0067">ATP-binding</keyword>
<dbReference type="PANTHER" id="PTHR43394:SF27">
    <property type="entry name" value="ATP-DEPENDENT TRANSLOCASE ABCB1-LIKE"/>
    <property type="match status" value="1"/>
</dbReference>
<dbReference type="InterPro" id="IPR017871">
    <property type="entry name" value="ABC_transporter-like_CS"/>
</dbReference>
<feature type="domain" description="ABC transporter" evidence="10">
    <location>
        <begin position="1050"/>
        <end position="1290"/>
    </location>
</feature>
<dbReference type="PROSITE" id="PS50893">
    <property type="entry name" value="ABC_TRANSPORTER_2"/>
    <property type="match status" value="2"/>
</dbReference>
<keyword evidence="6 9" id="KW-1133">Transmembrane helix</keyword>
<dbReference type="SMART" id="SM00382">
    <property type="entry name" value="AAA"/>
    <property type="match status" value="2"/>
</dbReference>
<evidence type="ECO:0000256" key="5">
    <source>
        <dbReference type="ARBA" id="ARBA00022840"/>
    </source>
</evidence>
<feature type="domain" description="ABC transmembrane type-1" evidence="11">
    <location>
        <begin position="46"/>
        <end position="338"/>
    </location>
</feature>
<dbReference type="SUPFAM" id="SSF90123">
    <property type="entry name" value="ABC transporter transmembrane region"/>
    <property type="match status" value="2"/>
</dbReference>
<evidence type="ECO:0000256" key="6">
    <source>
        <dbReference type="ARBA" id="ARBA00022989"/>
    </source>
</evidence>
<feature type="transmembrane region" description="Helical" evidence="9">
    <location>
        <begin position="90"/>
        <end position="108"/>
    </location>
</feature>
<dbReference type="InterPro" id="IPR011527">
    <property type="entry name" value="ABC1_TM_dom"/>
</dbReference>
<feature type="transmembrane region" description="Helical" evidence="9">
    <location>
        <begin position="196"/>
        <end position="217"/>
    </location>
</feature>
<dbReference type="STRING" id="1043004.A0A074X1K4"/>
<feature type="transmembrane region" description="Helical" evidence="9">
    <location>
        <begin position="309"/>
        <end position="329"/>
    </location>
</feature>
<feature type="transmembrane region" description="Helical" evidence="9">
    <location>
        <begin position="173"/>
        <end position="190"/>
    </location>
</feature>
<accession>A0A074X1K4</accession>
<dbReference type="RefSeq" id="XP_013430283.1">
    <property type="nucleotide sequence ID" value="XM_013574829.1"/>
</dbReference>
<evidence type="ECO:0000256" key="9">
    <source>
        <dbReference type="SAM" id="Phobius"/>
    </source>
</evidence>
<feature type="transmembrane region" description="Helical" evidence="9">
    <location>
        <begin position="723"/>
        <end position="746"/>
    </location>
</feature>
<keyword evidence="7 9" id="KW-0472">Membrane</keyword>
<evidence type="ECO:0000256" key="8">
    <source>
        <dbReference type="SAM" id="MobiDB-lite"/>
    </source>
</evidence>
<feature type="transmembrane region" description="Helical" evidence="9">
    <location>
        <begin position="41"/>
        <end position="70"/>
    </location>
</feature>
<sequence length="1294" mass="141904">MVKDIATADEKQTHSNVKQTNRTPKISDYLRVFSYATKWDICVYTVASLASIGAGITLPLMNVIFGQLAGRFTDYYSDASVLTREDFDRILNRQALYIMALFIGRWGLNTINKYCFRMIGIRLSSAIRLHYLRSLFAQSIHVIDSMPAGAPATAITATTNTLQLGISERLGTLVQYISTIVAAIIIAFVWSWDLALVTSSLILYTVVVAAILMPLIIKGQTATLEADAEATAVASEVLGEIRLVLACGGQDHVLSRYNTWVQKALTRAQKAAPFLGIQLGLVYFGIFGAFGLAFWYGSKKYIDGSISNSGPVIIVLMSVIMLITSLGFLSTPLMAMSKAMVAACELLTVIDAPLPILGSLKPDIASKDVVFENVTFEYPARPGVRALNGLSFRLRAGQNTAFVGSSGSGKSTIVGLLERWYSLQDQHMLEKVVVAEKPSKKSETLGNQPHDEQQVSLDNPVLSGTITIGDHNIEALDLKWWRAQVGVVQQEPFLFNDTIFGNVANGLIGTQWEDDSEDRKLELVEEACHEAYAHDFVSRLPDGYYTKVGDGGVKLSGGQKQRIAIARSIIKKPQIIIFDEATSAVDAKSEKIIQLALDKIAMTRTTITIAHRLSTIRKADHIVVLQAGRAVEQGTHETLMAESSSAYSALIRAQSLQFTTSDHMEIDIRDKDANVTSEKIIDNTSQDPEPEPPRDDHTAPITKSQNFFRMFQRLLRTQRAHRYALMGIVISAVAVAAATPIQAWLFAKVLGVFFLSTEAAKSRANFWALMWLALAAGSGLANLSEAWIGLRVQYSVSAVYKTQYFTDMLHQRISFFDKDVNSHGTLSSRIASDAKSLEEVFGLNLGLALSGMFNVVGCIIISLIFSWKLGIVALCVTMPIMLSSGFWKYRHEVQFDKMNSSVFAESSQFATEAIGAIRTVSALTMEDTITERYSKLLSDHVQAAHTKALWTSGLYGFVDSAGLGCQALVFWYGGRLLASGGYGFEAFFVCYMAMIQGAEAASQVLSVAPNTAQATAAANRIFEIQESADTQRAGLSNNKDIPAADGGVRVELQNVHFKYPTRDIFIFEGLNISIEKGQYAAFVGPSGCGKTTIISLLERFYDVSPGQGVITCNGININDINVYDYRRHLSLVAQEPTMFRGTVRDNVLFGIPDPDSVSEERIHQVCRDALIHDFIISLPQGYDTDVGSKGVAMSGGQRQRIAIARALIRDPKLLLLDEATSALDSESEKIVQAAFERARSGRTMVAVAHRLSTIQTADVIFVFDDGKVMEKGTHAELVKKQGIYWEMCQNQALN</sequence>
<evidence type="ECO:0000256" key="3">
    <source>
        <dbReference type="ARBA" id="ARBA00022692"/>
    </source>
</evidence>
<organism evidence="12 13">
    <name type="scientific">Aureobasidium namibiae CBS 147.97</name>
    <dbReference type="NCBI Taxonomy" id="1043004"/>
    <lineage>
        <taxon>Eukaryota</taxon>
        <taxon>Fungi</taxon>
        <taxon>Dikarya</taxon>
        <taxon>Ascomycota</taxon>
        <taxon>Pezizomycotina</taxon>
        <taxon>Dothideomycetes</taxon>
        <taxon>Dothideomycetidae</taxon>
        <taxon>Dothideales</taxon>
        <taxon>Saccotheciaceae</taxon>
        <taxon>Aureobasidium</taxon>
    </lineage>
</organism>
<dbReference type="PROSITE" id="PS00211">
    <property type="entry name" value="ABC_TRANSPORTER_1"/>
    <property type="match status" value="2"/>
</dbReference>
<dbReference type="FunFam" id="3.40.50.300:FF:000913">
    <property type="entry name" value="ABC multidrug transporter SitT"/>
    <property type="match status" value="1"/>
</dbReference>
<dbReference type="Gene3D" id="1.20.1560.10">
    <property type="entry name" value="ABC transporter type 1, transmembrane domain"/>
    <property type="match status" value="3"/>
</dbReference>
<feature type="transmembrane region" description="Helical" evidence="9">
    <location>
        <begin position="272"/>
        <end position="297"/>
    </location>
</feature>
<dbReference type="Pfam" id="PF00664">
    <property type="entry name" value="ABC_membrane"/>
    <property type="match status" value="2"/>
</dbReference>
<dbReference type="InterPro" id="IPR036640">
    <property type="entry name" value="ABC1_TM_sf"/>
</dbReference>
<dbReference type="CDD" id="cd18577">
    <property type="entry name" value="ABC_6TM_Pgp_ABCB1_D1_like"/>
    <property type="match status" value="1"/>
</dbReference>
<protein>
    <submittedName>
        <fullName evidence="12">p-loop containing nucleoside triphosphate hydrolase protein</fullName>
    </submittedName>
</protein>
<feature type="domain" description="ABC transmembrane type-1" evidence="11">
    <location>
        <begin position="727"/>
        <end position="1013"/>
    </location>
</feature>
<keyword evidence="4" id="KW-0547">Nucleotide-binding</keyword>
<feature type="transmembrane region" description="Helical" evidence="9">
    <location>
        <begin position="871"/>
        <end position="889"/>
    </location>
</feature>
<keyword evidence="12" id="KW-0378">Hydrolase</keyword>
<keyword evidence="3 9" id="KW-0812">Transmembrane</keyword>